<protein>
    <submittedName>
        <fullName evidence="2">Uncharacterized protein</fullName>
    </submittedName>
</protein>
<dbReference type="STRING" id="504798.SAMN05421871_10243"/>
<evidence type="ECO:0000256" key="1">
    <source>
        <dbReference type="SAM" id="SignalP"/>
    </source>
</evidence>
<keyword evidence="1" id="KW-0732">Signal</keyword>
<organism evidence="2 3">
    <name type="scientific">Actinokineospora alba</name>
    <dbReference type="NCBI Taxonomy" id="504798"/>
    <lineage>
        <taxon>Bacteria</taxon>
        <taxon>Bacillati</taxon>
        <taxon>Actinomycetota</taxon>
        <taxon>Actinomycetes</taxon>
        <taxon>Pseudonocardiales</taxon>
        <taxon>Pseudonocardiaceae</taxon>
        <taxon>Actinokineospora</taxon>
    </lineage>
</organism>
<keyword evidence="3" id="KW-1185">Reference proteome</keyword>
<dbReference type="RefSeq" id="WP_091371493.1">
    <property type="nucleotide sequence ID" value="NZ_FNDV01000002.1"/>
</dbReference>
<dbReference type="Proteomes" id="UP000199651">
    <property type="component" value="Unassembled WGS sequence"/>
</dbReference>
<evidence type="ECO:0000313" key="2">
    <source>
        <dbReference type="EMBL" id="SDO40716.1"/>
    </source>
</evidence>
<proteinExistence type="predicted"/>
<accession>A0A1H0JAJ9</accession>
<dbReference type="EMBL" id="FNJB01000003">
    <property type="protein sequence ID" value="SDO40716.1"/>
    <property type="molecule type" value="Genomic_DNA"/>
</dbReference>
<sequence length="317" mass="34873">MKSLRRLAALGAGLITTASLLVATAPAAAAVTDLELATRWAPIHYQDTDSSDYDADYLSKIDFDLEWDTLNNWEHQDDVLSRMTGTVYYSVVETSTHWFLGYGFYHPRDWEDFSDPFSIYTHENDMEGVVLTVRRDGTPYGRFEAMVTVAHTDFYSYVPSGSTFTSGRENVDGTVPMRTYNGAAHPTTRQEAKGHGVYAWNGAEFPGGDGVVYYPSGTAEVPSSGNDRSVGYQLVNVFAADGLWARRANAVTFASYGTFRGDNGKDNAANAPWGWDDGNDGSDIPRGTIATDPAYLVAQYFAGEGSFSLTYTRNSYR</sequence>
<name>A0A1H0JAJ9_9PSEU</name>
<dbReference type="AlphaFoldDB" id="A0A1H0JAJ9"/>
<feature type="chain" id="PRO_5011787688" evidence="1">
    <location>
        <begin position="30"/>
        <end position="317"/>
    </location>
</feature>
<gene>
    <name evidence="2" type="ORF">SAMN05192558_10310</name>
</gene>
<evidence type="ECO:0000313" key="3">
    <source>
        <dbReference type="Proteomes" id="UP000199651"/>
    </source>
</evidence>
<feature type="signal peptide" evidence="1">
    <location>
        <begin position="1"/>
        <end position="29"/>
    </location>
</feature>
<reference evidence="3" key="1">
    <citation type="submission" date="2016-10" db="EMBL/GenBank/DDBJ databases">
        <authorList>
            <person name="Varghese N."/>
            <person name="Submissions S."/>
        </authorList>
    </citation>
    <scope>NUCLEOTIDE SEQUENCE [LARGE SCALE GENOMIC DNA]</scope>
    <source>
        <strain evidence="3">IBRC-M 10655</strain>
    </source>
</reference>
<dbReference type="OrthoDB" id="1157227at2"/>